<dbReference type="PANTHER" id="PTHR11229">
    <property type="entry name" value="50S RIBOSOMAL PROTEIN L3"/>
    <property type="match status" value="1"/>
</dbReference>
<evidence type="ECO:0000256" key="1">
    <source>
        <dbReference type="ARBA" id="ARBA00006540"/>
    </source>
</evidence>
<keyword evidence="4 7" id="KW-0689">Ribosomal protein</keyword>
<proteinExistence type="inferred from homology"/>
<dbReference type="Gene3D" id="3.30.160.810">
    <property type="match status" value="1"/>
</dbReference>
<dbReference type="RefSeq" id="WP_014245818.1">
    <property type="nucleotide sequence ID" value="NC_016620.1"/>
</dbReference>
<dbReference type="InterPro" id="IPR019927">
    <property type="entry name" value="Ribosomal_uL3_bac/org-type"/>
</dbReference>
<name>E1X0M2_HALMS</name>
<dbReference type="FunFam" id="3.30.160.810:FF:000001">
    <property type="entry name" value="50S ribosomal protein L3"/>
    <property type="match status" value="1"/>
</dbReference>
<dbReference type="InterPro" id="IPR000597">
    <property type="entry name" value="Ribosomal_uL3"/>
</dbReference>
<dbReference type="NCBIfam" id="TIGR03625">
    <property type="entry name" value="L3_bact"/>
    <property type="match status" value="1"/>
</dbReference>
<keyword evidence="3 7" id="KW-0694">RNA-binding</keyword>
<evidence type="ECO:0000256" key="6">
    <source>
        <dbReference type="ARBA" id="ARBA00035243"/>
    </source>
</evidence>
<evidence type="ECO:0000313" key="11">
    <source>
        <dbReference type="Proteomes" id="UP000008963"/>
    </source>
</evidence>
<evidence type="ECO:0000256" key="8">
    <source>
        <dbReference type="RuleBase" id="RU003905"/>
    </source>
</evidence>
<evidence type="ECO:0000313" key="10">
    <source>
        <dbReference type="EMBL" id="CBW28048.1"/>
    </source>
</evidence>
<dbReference type="eggNOG" id="COG0087">
    <property type="taxonomic scope" value="Bacteria"/>
</dbReference>
<dbReference type="EMBL" id="FQ312005">
    <property type="protein sequence ID" value="CBW28048.1"/>
    <property type="molecule type" value="Genomic_DNA"/>
</dbReference>
<dbReference type="AlphaFoldDB" id="E1X0M2"/>
<dbReference type="PATRIC" id="fig|862908.3.peg.3157"/>
<reference evidence="11" key="1">
    <citation type="journal article" date="2013" name="ISME J.">
        <title>A small predatory core genome in the divergent marine Bacteriovorax marinus SJ and the terrestrial Bdellovibrio bacteriovorus.</title>
        <authorList>
            <person name="Crossman L.C."/>
            <person name="Chen H."/>
            <person name="Cerdeno-Tarraga A.M."/>
            <person name="Brooks K."/>
            <person name="Quail M.A."/>
            <person name="Pineiro S.A."/>
            <person name="Hobley L."/>
            <person name="Sockett R.E."/>
            <person name="Bentley S.D."/>
            <person name="Parkhill J."/>
            <person name="Williams H.N."/>
            <person name="Stine O.C."/>
        </authorList>
    </citation>
    <scope>NUCLEOTIDE SEQUENCE [LARGE SCALE GENOMIC DNA]</scope>
    <source>
        <strain evidence="11">ATCC BAA-682 / DSM 15412 / SJ</strain>
    </source>
</reference>
<dbReference type="GO" id="GO:0003735">
    <property type="term" value="F:structural constituent of ribosome"/>
    <property type="evidence" value="ECO:0007669"/>
    <property type="project" value="UniProtKB-UniRule"/>
</dbReference>
<dbReference type="Pfam" id="PF00297">
    <property type="entry name" value="Ribosomal_L3"/>
    <property type="match status" value="1"/>
</dbReference>
<gene>
    <name evidence="7 10" type="primary">rplC</name>
    <name evidence="10" type="ordered locus">BMS_3301</name>
</gene>
<dbReference type="GO" id="GO:0006412">
    <property type="term" value="P:translation"/>
    <property type="evidence" value="ECO:0007669"/>
    <property type="project" value="UniProtKB-UniRule"/>
</dbReference>
<dbReference type="HOGENOM" id="CLU_044142_4_1_7"/>
<dbReference type="InterPro" id="IPR019926">
    <property type="entry name" value="Ribosomal_uL3_CS"/>
</dbReference>
<evidence type="ECO:0000256" key="7">
    <source>
        <dbReference type="HAMAP-Rule" id="MF_01325"/>
    </source>
</evidence>
<dbReference type="PANTHER" id="PTHR11229:SF16">
    <property type="entry name" value="LARGE RIBOSOMAL SUBUNIT PROTEIN UL3C"/>
    <property type="match status" value="1"/>
</dbReference>
<dbReference type="GO" id="GO:0019843">
    <property type="term" value="F:rRNA binding"/>
    <property type="evidence" value="ECO:0007669"/>
    <property type="project" value="UniProtKB-UniRule"/>
</dbReference>
<dbReference type="OrthoDB" id="5291088at2"/>
<dbReference type="Gene3D" id="2.40.30.10">
    <property type="entry name" value="Translation factors"/>
    <property type="match status" value="1"/>
</dbReference>
<comment type="subunit">
    <text evidence="7 9">Part of the 50S ribosomal subunit. Forms a cluster with proteins L14 and L19.</text>
</comment>
<dbReference type="GO" id="GO:0022625">
    <property type="term" value="C:cytosolic large ribosomal subunit"/>
    <property type="evidence" value="ECO:0007669"/>
    <property type="project" value="TreeGrafter"/>
</dbReference>
<dbReference type="HAMAP" id="MF_01325_B">
    <property type="entry name" value="Ribosomal_uL3_B"/>
    <property type="match status" value="1"/>
</dbReference>
<dbReference type="FunFam" id="2.40.30.10:FF:000004">
    <property type="entry name" value="50S ribosomal protein L3"/>
    <property type="match status" value="1"/>
</dbReference>
<accession>E1X0M2</accession>
<keyword evidence="5 7" id="KW-0687">Ribonucleoprotein</keyword>
<evidence type="ECO:0000256" key="2">
    <source>
        <dbReference type="ARBA" id="ARBA00022730"/>
    </source>
</evidence>
<dbReference type="STRING" id="862908.BMS_3301"/>
<keyword evidence="11" id="KW-1185">Reference proteome</keyword>
<comment type="similarity">
    <text evidence="1 7 8">Belongs to the universal ribosomal protein uL3 family.</text>
</comment>
<evidence type="ECO:0000256" key="9">
    <source>
        <dbReference type="RuleBase" id="RU003906"/>
    </source>
</evidence>
<comment type="function">
    <text evidence="7 9">One of the primary rRNA binding proteins, it binds directly near the 3'-end of the 23S rRNA, where it nucleates assembly of the 50S subunit.</text>
</comment>
<dbReference type="PROSITE" id="PS00474">
    <property type="entry name" value="RIBOSOMAL_L3"/>
    <property type="match status" value="1"/>
</dbReference>
<protein>
    <recommendedName>
        <fullName evidence="6 7">Large ribosomal subunit protein uL3</fullName>
    </recommendedName>
</protein>
<evidence type="ECO:0000256" key="4">
    <source>
        <dbReference type="ARBA" id="ARBA00022980"/>
    </source>
</evidence>
<dbReference type="SUPFAM" id="SSF50447">
    <property type="entry name" value="Translation proteins"/>
    <property type="match status" value="1"/>
</dbReference>
<organism evidence="10 11">
    <name type="scientific">Halobacteriovorax marinus (strain ATCC BAA-682 / DSM 15412 / SJ)</name>
    <name type="common">Bacteriovorax marinus</name>
    <dbReference type="NCBI Taxonomy" id="862908"/>
    <lineage>
        <taxon>Bacteria</taxon>
        <taxon>Pseudomonadati</taxon>
        <taxon>Bdellovibrionota</taxon>
        <taxon>Bacteriovoracia</taxon>
        <taxon>Bacteriovoracales</taxon>
        <taxon>Halobacteriovoraceae</taxon>
        <taxon>Halobacteriovorax</taxon>
    </lineage>
</organism>
<evidence type="ECO:0000256" key="3">
    <source>
        <dbReference type="ARBA" id="ARBA00022884"/>
    </source>
</evidence>
<dbReference type="InterPro" id="IPR009000">
    <property type="entry name" value="Transl_B-barrel_sf"/>
</dbReference>
<evidence type="ECO:0000256" key="5">
    <source>
        <dbReference type="ARBA" id="ARBA00023274"/>
    </source>
</evidence>
<dbReference type="Proteomes" id="UP000008963">
    <property type="component" value="Chromosome"/>
</dbReference>
<keyword evidence="2 7" id="KW-0699">rRNA-binding</keyword>
<sequence>MTEENTAVENQSTENSATANSIDLPAFFGVKAGMTRIFDENGNHVPVTVVKLIPNIVTQVKTVETDGYEAYQVGYGEKREKLVKKPTKGHLKKANVSANLTKFAEIKNETVSTDDLGKELSVANFTPETYVDVTGVTKGKGFQGVMKRYNFAGGPASHGSHFHRTNGSIGNRATPGRVFKLKKMPGHMGAVKQTVQNVKVVEVNTEKGYMLIKGSLPGSKNGFVKIAKALKK</sequence>
<dbReference type="KEGG" id="bmx:BMS_3301"/>